<comment type="caution">
    <text evidence="1">The sequence shown here is derived from an EMBL/GenBank/DDBJ whole genome shotgun (WGS) entry which is preliminary data.</text>
</comment>
<evidence type="ECO:0008006" key="3">
    <source>
        <dbReference type="Google" id="ProtNLM"/>
    </source>
</evidence>
<accession>A0ABX1U9H2</accession>
<proteinExistence type="predicted"/>
<reference evidence="1 2" key="1">
    <citation type="submission" date="2020-04" db="EMBL/GenBank/DDBJ databases">
        <title>WGS-Seq of Vibrio isolated by the O'Toole Lab.</title>
        <authorList>
            <person name="Mckone K.P."/>
            <person name="Whitaker R."/>
            <person name="Sevigney J.L."/>
            <person name="Herring J.B."/>
            <person name="O'Toole G."/>
        </authorList>
    </citation>
    <scope>NUCLEOTIDE SEQUENCE [LARGE SCALE GENOMIC DNA]</scope>
    <source>
        <strain evidence="1 2">BS_02</strain>
    </source>
</reference>
<organism evidence="1 2">
    <name type="scientific">Vibrio breoganii</name>
    <dbReference type="NCBI Taxonomy" id="553239"/>
    <lineage>
        <taxon>Bacteria</taxon>
        <taxon>Pseudomonadati</taxon>
        <taxon>Pseudomonadota</taxon>
        <taxon>Gammaproteobacteria</taxon>
        <taxon>Vibrionales</taxon>
        <taxon>Vibrionaceae</taxon>
        <taxon>Vibrio</taxon>
    </lineage>
</organism>
<evidence type="ECO:0000313" key="2">
    <source>
        <dbReference type="Proteomes" id="UP000590068"/>
    </source>
</evidence>
<dbReference type="RefSeq" id="WP_102443145.1">
    <property type="nucleotide sequence ID" value="NZ_JABBXC010000027.1"/>
</dbReference>
<dbReference type="Proteomes" id="UP000590068">
    <property type="component" value="Unassembled WGS sequence"/>
</dbReference>
<protein>
    <recommendedName>
        <fullName evidence="3">DUF3156 family protein</fullName>
    </recommendedName>
</protein>
<name>A0ABX1U9H2_9VIBR</name>
<dbReference type="EMBL" id="JABCJR010000017">
    <property type="protein sequence ID" value="NMR70390.1"/>
    <property type="molecule type" value="Genomic_DNA"/>
</dbReference>
<gene>
    <name evidence="1" type="ORF">HJ568_10425</name>
</gene>
<sequence length="211" mass="23759">MPHKLDLELLRAAFERTFNAEPRAFGSRSSSIQGFSDNAKGVQWNVGLIAESGSVKLGVNLEGMSYGNTWPIRNFILTELQQMALYNQFGQYREVTLRFDRDAWQVTARPPIEEKLICHGKLSEVSKDVWVAALEEGLGCLNQSKSYKGRDTQIVTLIPSGKKAERQVSPHIGFKIKITPQNRSLDSLCKAMAIGRRKLHPIYDHMIRVTG</sequence>
<evidence type="ECO:0000313" key="1">
    <source>
        <dbReference type="EMBL" id="NMR70390.1"/>
    </source>
</evidence>
<keyword evidence="2" id="KW-1185">Reference proteome</keyword>